<organism evidence="1 2">
    <name type="scientific">Fusarium oxysporum f. sp. cubense (strain race 4)</name>
    <name type="common">Panama disease fungus</name>
    <dbReference type="NCBI Taxonomy" id="2502994"/>
    <lineage>
        <taxon>Eukaryota</taxon>
        <taxon>Fungi</taxon>
        <taxon>Dikarya</taxon>
        <taxon>Ascomycota</taxon>
        <taxon>Pezizomycotina</taxon>
        <taxon>Sordariomycetes</taxon>
        <taxon>Hypocreomycetidae</taxon>
        <taxon>Hypocreales</taxon>
        <taxon>Nectriaceae</taxon>
        <taxon>Fusarium</taxon>
        <taxon>Fusarium oxysporum species complex</taxon>
    </lineage>
</organism>
<sequence>MDQHGCLRSSMSSVLVTMTGDDRIASSLQSDIFCAALIGEEDVEGPFHRAPEEMPR</sequence>
<dbReference type="HOGENOM" id="CLU_3014161_0_0_1"/>
<evidence type="ECO:0000313" key="1">
    <source>
        <dbReference type="EMBL" id="EMT62604.1"/>
    </source>
</evidence>
<dbReference type="AlphaFoldDB" id="N1RAW5"/>
<evidence type="ECO:0000313" key="2">
    <source>
        <dbReference type="Proteomes" id="UP000016929"/>
    </source>
</evidence>
<protein>
    <submittedName>
        <fullName evidence="1">Uncharacterized protein</fullName>
    </submittedName>
</protein>
<dbReference type="EMBL" id="KB726995">
    <property type="protein sequence ID" value="EMT62604.1"/>
    <property type="molecule type" value="Genomic_DNA"/>
</dbReference>
<proteinExistence type="predicted"/>
<reference evidence="2" key="2">
    <citation type="journal article" date="2014" name="PLoS ONE">
        <title>Genome and Transcriptome Analysis of the Fungal Pathogen Fusarium oxysporum f. sp. cubense Causing Banana Vascular Wilt Disease.</title>
        <authorList>
            <person name="Guo L."/>
            <person name="Han L."/>
            <person name="Yang L."/>
            <person name="Zeng H."/>
            <person name="Fan D."/>
            <person name="Zhu Y."/>
            <person name="Feng Y."/>
            <person name="Wang G."/>
            <person name="Peng C."/>
            <person name="Jiang X."/>
            <person name="Zhou D."/>
            <person name="Ni P."/>
            <person name="Liang C."/>
            <person name="Liu L."/>
            <person name="Wang J."/>
            <person name="Mao C."/>
            <person name="Fang X."/>
            <person name="Peng M."/>
            <person name="Huang J."/>
        </authorList>
    </citation>
    <scope>NUCLEOTIDE SEQUENCE [LARGE SCALE GENOMIC DNA]</scope>
    <source>
        <strain evidence="2">race 4</strain>
    </source>
</reference>
<reference evidence="2" key="1">
    <citation type="submission" date="2012-09" db="EMBL/GenBank/DDBJ databases">
        <title>Genome sequencing and comparative transcriptomics of race 1 and race 4 of banana pathogen: Fusarium oxysporum f. sp. cubense.</title>
        <authorList>
            <person name="Fang X."/>
            <person name="Huang J."/>
        </authorList>
    </citation>
    <scope>NUCLEOTIDE SEQUENCE [LARGE SCALE GENOMIC DNA]</scope>
    <source>
        <strain evidence="2">race 4</strain>
    </source>
</reference>
<dbReference type="Proteomes" id="UP000016929">
    <property type="component" value="Unassembled WGS sequence"/>
</dbReference>
<keyword evidence="2" id="KW-1185">Reference proteome</keyword>
<accession>N1RAW5</accession>
<gene>
    <name evidence="1" type="ORF">FOC4_g10006227</name>
</gene>
<name>N1RAW5_FUSC4</name>